<evidence type="ECO:0000313" key="1">
    <source>
        <dbReference type="EMBL" id="SED88928.1"/>
    </source>
</evidence>
<sequence length="122" mass="12706">MTKLGKQRRSAVVKLGGYRPALGGEVPKNIGRAIAQAVLREVESANRMHPGASNTDFTSAIHQISSTLAEVVVAYAPQHLSSSNHKVVDCPACIHEIAIPVAALEREAATAGCAPALAGGWL</sequence>
<gene>
    <name evidence="1" type="ORF">SAMN04489740_0212</name>
</gene>
<dbReference type="EMBL" id="FNTV01000001">
    <property type="protein sequence ID" value="SED88928.1"/>
    <property type="molecule type" value="Genomic_DNA"/>
</dbReference>
<organism evidence="1 2">
    <name type="scientific">Arthrobacter alpinus</name>
    <dbReference type="NCBI Taxonomy" id="656366"/>
    <lineage>
        <taxon>Bacteria</taxon>
        <taxon>Bacillati</taxon>
        <taxon>Actinomycetota</taxon>
        <taxon>Actinomycetes</taxon>
        <taxon>Micrococcales</taxon>
        <taxon>Micrococcaceae</taxon>
        <taxon>Arthrobacter</taxon>
    </lineage>
</organism>
<proteinExistence type="predicted"/>
<dbReference type="AlphaFoldDB" id="A0A1H5ED05"/>
<protein>
    <submittedName>
        <fullName evidence="1">Uncharacterized protein</fullName>
    </submittedName>
</protein>
<evidence type="ECO:0000313" key="2">
    <source>
        <dbReference type="Proteomes" id="UP000182725"/>
    </source>
</evidence>
<accession>A0A1H5ED05</accession>
<dbReference type="Proteomes" id="UP000182725">
    <property type="component" value="Unassembled WGS sequence"/>
</dbReference>
<name>A0A1H5ED05_9MICC</name>
<reference evidence="1 2" key="1">
    <citation type="submission" date="2016-10" db="EMBL/GenBank/DDBJ databases">
        <authorList>
            <person name="de Groot N.N."/>
        </authorList>
    </citation>
    <scope>NUCLEOTIDE SEQUENCE [LARGE SCALE GENOMIC DNA]</scope>
    <source>
        <strain evidence="1 2">DSM 22274</strain>
    </source>
</reference>